<comment type="caution">
    <text evidence="1">The sequence shown here is derived from an EMBL/GenBank/DDBJ whole genome shotgun (WGS) entry which is preliminary data.</text>
</comment>
<sequence length="73" mass="8397">RRRYSWKKMKEGDQFGLLEENEGRRSVWSLPLEVGFKLNEGTKGTVMTTHSKKFVGALIPKMVEAKVREISLS</sequence>
<proteinExistence type="predicted"/>
<evidence type="ECO:0000313" key="2">
    <source>
        <dbReference type="Proteomes" id="UP000237000"/>
    </source>
</evidence>
<dbReference type="Proteomes" id="UP000237000">
    <property type="component" value="Unassembled WGS sequence"/>
</dbReference>
<accession>A0A2P5EQF7</accession>
<keyword evidence="2" id="KW-1185">Reference proteome</keyword>
<evidence type="ECO:0000313" key="1">
    <source>
        <dbReference type="EMBL" id="PON87794.1"/>
    </source>
</evidence>
<feature type="non-terminal residue" evidence="1">
    <location>
        <position position="1"/>
    </location>
</feature>
<dbReference type="InParanoid" id="A0A2P5EQF7"/>
<gene>
    <name evidence="1" type="ORF">TorRG33x02_164890</name>
</gene>
<dbReference type="EMBL" id="JXTC01000113">
    <property type="protein sequence ID" value="PON87794.1"/>
    <property type="molecule type" value="Genomic_DNA"/>
</dbReference>
<organism evidence="1 2">
    <name type="scientific">Trema orientale</name>
    <name type="common">Charcoal tree</name>
    <name type="synonym">Celtis orientalis</name>
    <dbReference type="NCBI Taxonomy" id="63057"/>
    <lineage>
        <taxon>Eukaryota</taxon>
        <taxon>Viridiplantae</taxon>
        <taxon>Streptophyta</taxon>
        <taxon>Embryophyta</taxon>
        <taxon>Tracheophyta</taxon>
        <taxon>Spermatophyta</taxon>
        <taxon>Magnoliopsida</taxon>
        <taxon>eudicotyledons</taxon>
        <taxon>Gunneridae</taxon>
        <taxon>Pentapetalae</taxon>
        <taxon>rosids</taxon>
        <taxon>fabids</taxon>
        <taxon>Rosales</taxon>
        <taxon>Cannabaceae</taxon>
        <taxon>Trema</taxon>
    </lineage>
</organism>
<name>A0A2P5EQF7_TREOI</name>
<reference evidence="2" key="1">
    <citation type="submission" date="2016-06" db="EMBL/GenBank/DDBJ databases">
        <title>Parallel loss of symbiosis genes in relatives of nitrogen-fixing non-legume Parasponia.</title>
        <authorList>
            <person name="Van Velzen R."/>
            <person name="Holmer R."/>
            <person name="Bu F."/>
            <person name="Rutten L."/>
            <person name="Van Zeijl A."/>
            <person name="Liu W."/>
            <person name="Santuari L."/>
            <person name="Cao Q."/>
            <person name="Sharma T."/>
            <person name="Shen D."/>
            <person name="Roswanjaya Y."/>
            <person name="Wardhani T."/>
            <person name="Kalhor M.S."/>
            <person name="Jansen J."/>
            <person name="Van den Hoogen J."/>
            <person name="Gungor B."/>
            <person name="Hartog M."/>
            <person name="Hontelez J."/>
            <person name="Verver J."/>
            <person name="Yang W.-C."/>
            <person name="Schijlen E."/>
            <person name="Repin R."/>
            <person name="Schilthuizen M."/>
            <person name="Schranz E."/>
            <person name="Heidstra R."/>
            <person name="Miyata K."/>
            <person name="Fedorova E."/>
            <person name="Kohlen W."/>
            <person name="Bisseling T."/>
            <person name="Smit S."/>
            <person name="Geurts R."/>
        </authorList>
    </citation>
    <scope>NUCLEOTIDE SEQUENCE [LARGE SCALE GENOMIC DNA]</scope>
    <source>
        <strain evidence="2">cv. RG33-2</strain>
    </source>
</reference>
<protein>
    <submittedName>
        <fullName evidence="1">Uncharacterized protein</fullName>
    </submittedName>
</protein>
<dbReference type="AlphaFoldDB" id="A0A2P5EQF7"/>